<evidence type="ECO:0000259" key="1">
    <source>
        <dbReference type="Pfam" id="PF07859"/>
    </source>
</evidence>
<dbReference type="OrthoDB" id="19653at2759"/>
<dbReference type="EMBL" id="AYSA01000063">
    <property type="protein sequence ID" value="ESZ97901.1"/>
    <property type="molecule type" value="Genomic_DNA"/>
</dbReference>
<dbReference type="PANTHER" id="PTHR23024:SF24">
    <property type="entry name" value="ALPHA_BETA HYDROLASE FOLD-3 DOMAIN-CONTAINING PROTEIN"/>
    <property type="match status" value="1"/>
</dbReference>
<dbReference type="PANTHER" id="PTHR23024">
    <property type="entry name" value="ARYLACETAMIDE DEACETYLASE"/>
    <property type="match status" value="1"/>
</dbReference>
<dbReference type="InterPro" id="IPR050466">
    <property type="entry name" value="Carboxylest/Gibb_receptor"/>
</dbReference>
<feature type="domain" description="Alpha/beta hydrolase fold-3" evidence="1">
    <location>
        <begin position="81"/>
        <end position="187"/>
    </location>
</feature>
<dbReference type="Pfam" id="PF07859">
    <property type="entry name" value="Abhydrolase_3"/>
    <property type="match status" value="1"/>
</dbReference>
<dbReference type="InterPro" id="IPR029058">
    <property type="entry name" value="AB_hydrolase_fold"/>
</dbReference>
<dbReference type="AlphaFoldDB" id="W9CPZ3"/>
<dbReference type="HOGENOM" id="CLU_012494_9_1_1"/>
<dbReference type="Gene3D" id="3.40.50.1820">
    <property type="entry name" value="alpha/beta hydrolase"/>
    <property type="match status" value="1"/>
</dbReference>
<organism evidence="2 3">
    <name type="scientific">Sclerotinia borealis (strain F-4128)</name>
    <dbReference type="NCBI Taxonomy" id="1432307"/>
    <lineage>
        <taxon>Eukaryota</taxon>
        <taxon>Fungi</taxon>
        <taxon>Dikarya</taxon>
        <taxon>Ascomycota</taxon>
        <taxon>Pezizomycotina</taxon>
        <taxon>Leotiomycetes</taxon>
        <taxon>Helotiales</taxon>
        <taxon>Sclerotiniaceae</taxon>
        <taxon>Sclerotinia</taxon>
    </lineage>
</organism>
<dbReference type="SUPFAM" id="SSF53474">
    <property type="entry name" value="alpha/beta-Hydrolases"/>
    <property type="match status" value="1"/>
</dbReference>
<keyword evidence="3" id="KW-1185">Reference proteome</keyword>
<dbReference type="GO" id="GO:0016787">
    <property type="term" value="F:hydrolase activity"/>
    <property type="evidence" value="ECO:0007669"/>
    <property type="project" value="InterPro"/>
</dbReference>
<accession>W9CPZ3</accession>
<proteinExistence type="predicted"/>
<reference evidence="2 3" key="1">
    <citation type="journal article" date="2014" name="Genome Announc.">
        <title>Draft genome sequence of Sclerotinia borealis, a psychrophilic plant pathogenic fungus.</title>
        <authorList>
            <person name="Mardanov A.V."/>
            <person name="Beletsky A.V."/>
            <person name="Kadnikov V.V."/>
            <person name="Ignatov A.N."/>
            <person name="Ravin N.V."/>
        </authorList>
    </citation>
    <scope>NUCLEOTIDE SEQUENCE [LARGE SCALE GENOMIC DNA]</scope>
    <source>
        <strain evidence="3">F-4157</strain>
    </source>
</reference>
<dbReference type="STRING" id="1432307.W9CPZ3"/>
<gene>
    <name evidence="2" type="ORF">SBOR_1713</name>
</gene>
<dbReference type="Proteomes" id="UP000019487">
    <property type="component" value="Unassembled WGS sequence"/>
</dbReference>
<evidence type="ECO:0000313" key="3">
    <source>
        <dbReference type="Proteomes" id="UP000019487"/>
    </source>
</evidence>
<sequence>MDSPRFSQFDVSVTTYRTIQNHEIQAYVLIPKNISPGKHPLIVKIHGGGSVAKPPQTSSLSPTNNPQVAGSGIYPIWFAQYLLTLALQNSAIIIAPNYRLLPESSAPEMISDISNFWTWLRTPAFQNSLPSTITADLSRTLLYGDSAGGHLAVLSALTEPENTIKACIAAYPQLDIESEWFNEKFEKHPFGVPMLPTSILDGHLEAMDPETSKRELCSDTQDPTERLSLILVAMQQGRFKEMFGDEEHVYPFRVLEKVAGEKKRNGEGKGKVPYLWIYHGDGDSVLPVEGSTKFAGKWSEEFGEESLKFYVETGAEHGFDCEADVDVGWVKDGLEVVKGVWLG</sequence>
<protein>
    <recommendedName>
        <fullName evidence="1">Alpha/beta hydrolase fold-3 domain-containing protein</fullName>
    </recommendedName>
</protein>
<dbReference type="InterPro" id="IPR013094">
    <property type="entry name" value="AB_hydrolase_3"/>
</dbReference>
<evidence type="ECO:0000313" key="2">
    <source>
        <dbReference type="EMBL" id="ESZ97901.1"/>
    </source>
</evidence>
<name>W9CPZ3_SCLBF</name>
<comment type="caution">
    <text evidence="2">The sequence shown here is derived from an EMBL/GenBank/DDBJ whole genome shotgun (WGS) entry which is preliminary data.</text>
</comment>